<feature type="region of interest" description="Disordered" evidence="1">
    <location>
        <begin position="1"/>
        <end position="52"/>
    </location>
</feature>
<organism evidence="4">
    <name type="scientific">freshwater metagenome</name>
    <dbReference type="NCBI Taxonomy" id="449393"/>
    <lineage>
        <taxon>unclassified sequences</taxon>
        <taxon>metagenomes</taxon>
        <taxon>ecological metagenomes</taxon>
    </lineage>
</organism>
<dbReference type="EMBL" id="CAFBMK010000013">
    <property type="protein sequence ID" value="CAB4897879.1"/>
    <property type="molecule type" value="Genomic_DNA"/>
</dbReference>
<feature type="compositionally biased region" description="Basic and acidic residues" evidence="1">
    <location>
        <begin position="39"/>
        <end position="48"/>
    </location>
</feature>
<name>A0A6J7G2J0_9ZZZZ</name>
<keyword evidence="2" id="KW-0472">Membrane</keyword>
<evidence type="ECO:0000313" key="4">
    <source>
        <dbReference type="EMBL" id="CAB4897879.1"/>
    </source>
</evidence>
<accession>A0A6J7G2J0</accession>
<keyword evidence="2" id="KW-0812">Transmembrane</keyword>
<proteinExistence type="predicted"/>
<dbReference type="Pfam" id="PF04892">
    <property type="entry name" value="VanZ"/>
    <property type="match status" value="1"/>
</dbReference>
<feature type="domain" description="VanZ-like" evidence="3">
    <location>
        <begin position="77"/>
        <end position="168"/>
    </location>
</feature>
<dbReference type="AlphaFoldDB" id="A0A6J7G2J0"/>
<feature type="transmembrane region" description="Helical" evidence="2">
    <location>
        <begin position="52"/>
        <end position="72"/>
    </location>
</feature>
<dbReference type="NCBIfam" id="NF037970">
    <property type="entry name" value="vanZ_1"/>
    <property type="match status" value="1"/>
</dbReference>
<sequence length="183" mass="19568">MALVTTYGEPSLESEHMGGGGPQATRIPGNPVGSQGFPPDDRGTDPRTGRRAGRAASLLLPPLVLMGVVWFLSAQPDLSSGLQQDFVLRKAAHVTEFALLTVLWARAFGGLRPRPRESRSLLGAAAVALAWAAVDERHQHFVQGRVGSVRDVAIDAIGVVVALALLRLTPLGRRVGVRSRRRD</sequence>
<keyword evidence="2" id="KW-1133">Transmembrane helix</keyword>
<reference evidence="4" key="1">
    <citation type="submission" date="2020-05" db="EMBL/GenBank/DDBJ databases">
        <authorList>
            <person name="Chiriac C."/>
            <person name="Salcher M."/>
            <person name="Ghai R."/>
            <person name="Kavagutti S V."/>
        </authorList>
    </citation>
    <scope>NUCLEOTIDE SEQUENCE</scope>
</reference>
<dbReference type="InterPro" id="IPR006976">
    <property type="entry name" value="VanZ-like"/>
</dbReference>
<gene>
    <name evidence="4" type="ORF">UFOPK3564_00401</name>
</gene>
<evidence type="ECO:0000259" key="3">
    <source>
        <dbReference type="Pfam" id="PF04892"/>
    </source>
</evidence>
<evidence type="ECO:0000256" key="1">
    <source>
        <dbReference type="SAM" id="MobiDB-lite"/>
    </source>
</evidence>
<protein>
    <submittedName>
        <fullName evidence="4">Unannotated protein</fullName>
    </submittedName>
</protein>
<evidence type="ECO:0000256" key="2">
    <source>
        <dbReference type="SAM" id="Phobius"/>
    </source>
</evidence>
<feature type="transmembrane region" description="Helical" evidence="2">
    <location>
        <begin position="154"/>
        <end position="172"/>
    </location>
</feature>